<dbReference type="Gene3D" id="1.10.260.40">
    <property type="entry name" value="lambda repressor-like DNA-binding domains"/>
    <property type="match status" value="1"/>
</dbReference>
<dbReference type="SMART" id="SM00530">
    <property type="entry name" value="HTH_XRE"/>
    <property type="match status" value="1"/>
</dbReference>
<evidence type="ECO:0000313" key="4">
    <source>
        <dbReference type="Proteomes" id="UP000199459"/>
    </source>
</evidence>
<dbReference type="EMBL" id="FOCP01000040">
    <property type="protein sequence ID" value="SEN71597.1"/>
    <property type="molecule type" value="Genomic_DNA"/>
</dbReference>
<dbReference type="AlphaFoldDB" id="A0A1H8IUD2"/>
<organism evidence="3 4">
    <name type="scientific">Nitrosomonas marina</name>
    <dbReference type="NCBI Taxonomy" id="917"/>
    <lineage>
        <taxon>Bacteria</taxon>
        <taxon>Pseudomonadati</taxon>
        <taxon>Pseudomonadota</taxon>
        <taxon>Betaproteobacteria</taxon>
        <taxon>Nitrosomonadales</taxon>
        <taxon>Nitrosomonadaceae</taxon>
        <taxon>Nitrosomonas</taxon>
    </lineage>
</organism>
<sequence length="135" mass="15036">MNNLASRLKNCREELGLTQGELAKRAGVKNQSIIGSLESGYRKRSSYIPAIASVLGVDPLWLATGKGDKRGTLSKAEELLRLMGIYNVDSVNLEQIELAREALKVPEDRRKDAKKIINVFNEPDDKPDGKKEEKK</sequence>
<dbReference type="RefSeq" id="WP_090634771.1">
    <property type="nucleotide sequence ID" value="NZ_FOCP01000040.1"/>
</dbReference>
<dbReference type="GO" id="GO:0003677">
    <property type="term" value="F:DNA binding"/>
    <property type="evidence" value="ECO:0007669"/>
    <property type="project" value="InterPro"/>
</dbReference>
<feature type="domain" description="HTH cro/C1-type" evidence="2">
    <location>
        <begin position="8"/>
        <end position="62"/>
    </location>
</feature>
<evidence type="ECO:0000259" key="2">
    <source>
        <dbReference type="PROSITE" id="PS50943"/>
    </source>
</evidence>
<dbReference type="Pfam" id="PF01381">
    <property type="entry name" value="HTH_3"/>
    <property type="match status" value="1"/>
</dbReference>
<evidence type="ECO:0000313" key="3">
    <source>
        <dbReference type="EMBL" id="SEN71597.1"/>
    </source>
</evidence>
<dbReference type="CDD" id="cd00093">
    <property type="entry name" value="HTH_XRE"/>
    <property type="match status" value="1"/>
</dbReference>
<dbReference type="InterPro" id="IPR010982">
    <property type="entry name" value="Lambda_DNA-bd_dom_sf"/>
</dbReference>
<feature type="compositionally biased region" description="Basic and acidic residues" evidence="1">
    <location>
        <begin position="123"/>
        <end position="135"/>
    </location>
</feature>
<dbReference type="Proteomes" id="UP000199459">
    <property type="component" value="Unassembled WGS sequence"/>
</dbReference>
<proteinExistence type="predicted"/>
<reference evidence="3 4" key="1">
    <citation type="submission" date="2016-10" db="EMBL/GenBank/DDBJ databases">
        <authorList>
            <person name="de Groot N.N."/>
        </authorList>
    </citation>
    <scope>NUCLEOTIDE SEQUENCE [LARGE SCALE GENOMIC DNA]</scope>
    <source>
        <strain evidence="3 4">Nm22</strain>
    </source>
</reference>
<gene>
    <name evidence="3" type="ORF">SAMN05216325_1402</name>
</gene>
<feature type="region of interest" description="Disordered" evidence="1">
    <location>
        <begin position="114"/>
        <end position="135"/>
    </location>
</feature>
<dbReference type="PROSITE" id="PS50943">
    <property type="entry name" value="HTH_CROC1"/>
    <property type="match status" value="1"/>
</dbReference>
<accession>A0A1H8IUD2</accession>
<name>A0A1H8IUD2_9PROT</name>
<dbReference type="InterPro" id="IPR001387">
    <property type="entry name" value="Cro/C1-type_HTH"/>
</dbReference>
<evidence type="ECO:0000256" key="1">
    <source>
        <dbReference type="SAM" id="MobiDB-lite"/>
    </source>
</evidence>
<protein>
    <submittedName>
        <fullName evidence="3">Helix-turn-helix</fullName>
    </submittedName>
</protein>
<dbReference type="SUPFAM" id="SSF47413">
    <property type="entry name" value="lambda repressor-like DNA-binding domains"/>
    <property type="match status" value="1"/>
</dbReference>
<dbReference type="OrthoDB" id="9021722at2"/>